<evidence type="ECO:0000313" key="2">
    <source>
        <dbReference type="WBParaSite" id="PSAMB.scaffold1917size26704.g15613.t1"/>
    </source>
</evidence>
<dbReference type="AlphaFoldDB" id="A0A914VFI5"/>
<proteinExistence type="predicted"/>
<sequence>MINLKEDIREQHDIANTTTVEDSGRTTVIPSCSSAFPLLNADLPSPGNHAVQLIPADKAGVGETITVNCIQGNPSTLGSIVAVKFDGGMTAQQNFDNYPAPGNFFE</sequence>
<dbReference type="WBParaSite" id="PSAMB.scaffold1917size26704.g15613.t1">
    <property type="protein sequence ID" value="PSAMB.scaffold1917size26704.g15613.t1"/>
    <property type="gene ID" value="PSAMB.scaffold1917size26704.g15613"/>
</dbReference>
<evidence type="ECO:0000313" key="1">
    <source>
        <dbReference type="Proteomes" id="UP000887566"/>
    </source>
</evidence>
<accession>A0A914VFI5</accession>
<reference evidence="2" key="1">
    <citation type="submission" date="2022-11" db="UniProtKB">
        <authorList>
            <consortium name="WormBaseParasite"/>
        </authorList>
    </citation>
    <scope>IDENTIFICATION</scope>
</reference>
<organism evidence="1 2">
    <name type="scientific">Plectus sambesii</name>
    <dbReference type="NCBI Taxonomy" id="2011161"/>
    <lineage>
        <taxon>Eukaryota</taxon>
        <taxon>Metazoa</taxon>
        <taxon>Ecdysozoa</taxon>
        <taxon>Nematoda</taxon>
        <taxon>Chromadorea</taxon>
        <taxon>Plectida</taxon>
        <taxon>Plectina</taxon>
        <taxon>Plectoidea</taxon>
        <taxon>Plectidae</taxon>
        <taxon>Plectus</taxon>
    </lineage>
</organism>
<protein>
    <submittedName>
        <fullName evidence="2">Uncharacterized protein</fullName>
    </submittedName>
</protein>
<name>A0A914VFI5_9BILA</name>
<keyword evidence="1" id="KW-1185">Reference proteome</keyword>
<dbReference type="Proteomes" id="UP000887566">
    <property type="component" value="Unplaced"/>
</dbReference>